<dbReference type="RefSeq" id="XP_048325221.1">
    <property type="nucleotide sequence ID" value="XM_048469264.2"/>
</dbReference>
<dbReference type="GeneID" id="112490995"/>
<dbReference type="Proteomes" id="UP001652623">
    <property type="component" value="Chromosome 10"/>
</dbReference>
<sequence length="199" mass="22665">MLNKSGFGWNDTLKCVEIDSDDAWKAYVQSNPSAKSWRDKPFPIYERLASIFGKDRATGHGAQTLIDLVNDINMEPDNDQFNDVGSPMSMNQIHSQLPTQFQLRGKRKAQSKDVDIVSELNNVVDKFIDKLATQLDKLEKSDINYPQYLTMELDRLGFPITDNLKISKAMRSDPSNVEVFKIIKTDAQKIEFARGFLDN</sequence>
<dbReference type="PANTHER" id="PTHR46250:SF15">
    <property type="entry name" value="OS01G0523800 PROTEIN"/>
    <property type="match status" value="1"/>
</dbReference>
<keyword evidence="1" id="KW-1185">Reference proteome</keyword>
<accession>A0ABM3IBV1</accession>
<reference evidence="2" key="1">
    <citation type="submission" date="2025-08" db="UniProtKB">
        <authorList>
            <consortium name="RefSeq"/>
        </authorList>
    </citation>
    <scope>IDENTIFICATION</scope>
    <source>
        <tissue evidence="2">Seedling</tissue>
    </source>
</reference>
<organism evidence="1 2">
    <name type="scientific">Ziziphus jujuba</name>
    <name type="common">Chinese jujube</name>
    <name type="synonym">Ziziphus sativa</name>
    <dbReference type="NCBI Taxonomy" id="326968"/>
    <lineage>
        <taxon>Eukaryota</taxon>
        <taxon>Viridiplantae</taxon>
        <taxon>Streptophyta</taxon>
        <taxon>Embryophyta</taxon>
        <taxon>Tracheophyta</taxon>
        <taxon>Spermatophyta</taxon>
        <taxon>Magnoliopsida</taxon>
        <taxon>eudicotyledons</taxon>
        <taxon>Gunneridae</taxon>
        <taxon>Pentapetalae</taxon>
        <taxon>rosids</taxon>
        <taxon>fabids</taxon>
        <taxon>Rosales</taxon>
        <taxon>Rhamnaceae</taxon>
        <taxon>Paliureae</taxon>
        <taxon>Ziziphus</taxon>
    </lineage>
</organism>
<name>A0ABM3IBV1_ZIZJJ</name>
<dbReference type="PANTHER" id="PTHR46250">
    <property type="entry name" value="MYB/SANT-LIKE DNA-BINDING DOMAIN PROTEIN-RELATED"/>
    <property type="match status" value="1"/>
</dbReference>
<evidence type="ECO:0000313" key="1">
    <source>
        <dbReference type="Proteomes" id="UP001652623"/>
    </source>
</evidence>
<proteinExistence type="predicted"/>
<protein>
    <submittedName>
        <fullName evidence="2">Uncharacterized protein LOC112490995</fullName>
    </submittedName>
</protein>
<evidence type="ECO:0000313" key="2">
    <source>
        <dbReference type="RefSeq" id="XP_048325221.1"/>
    </source>
</evidence>
<gene>
    <name evidence="2" type="primary">LOC112490995</name>
</gene>